<feature type="transmembrane region" description="Helical" evidence="1">
    <location>
        <begin position="6"/>
        <end position="28"/>
    </location>
</feature>
<reference evidence="2 3" key="1">
    <citation type="submission" date="2015-01" db="EMBL/GenBank/DDBJ databases">
        <title>Evolution of Trichinella species and genotypes.</title>
        <authorList>
            <person name="Korhonen P.K."/>
            <person name="Edoardo P."/>
            <person name="Giuseppe L.R."/>
            <person name="Gasser R.B."/>
        </authorList>
    </citation>
    <scope>NUCLEOTIDE SEQUENCE [LARGE SCALE GENOMIC DNA]</scope>
    <source>
        <strain evidence="2">ISS1029</strain>
    </source>
</reference>
<evidence type="ECO:0000313" key="2">
    <source>
        <dbReference type="EMBL" id="KRY95582.1"/>
    </source>
</evidence>
<keyword evidence="1" id="KW-1133">Transmembrane helix</keyword>
<dbReference type="EMBL" id="JYDP01003652">
    <property type="protein sequence ID" value="KRY95582.1"/>
    <property type="molecule type" value="Genomic_DNA"/>
</dbReference>
<organism evidence="2 3">
    <name type="scientific">Trichinella zimbabwensis</name>
    <dbReference type="NCBI Taxonomy" id="268475"/>
    <lineage>
        <taxon>Eukaryota</taxon>
        <taxon>Metazoa</taxon>
        <taxon>Ecdysozoa</taxon>
        <taxon>Nematoda</taxon>
        <taxon>Enoplea</taxon>
        <taxon>Dorylaimia</taxon>
        <taxon>Trichinellida</taxon>
        <taxon>Trichinellidae</taxon>
        <taxon>Trichinella</taxon>
    </lineage>
</organism>
<dbReference type="Proteomes" id="UP000055024">
    <property type="component" value="Unassembled WGS sequence"/>
</dbReference>
<comment type="caution">
    <text evidence="2">The sequence shown here is derived from an EMBL/GenBank/DDBJ whole genome shotgun (WGS) entry which is preliminary data.</text>
</comment>
<proteinExistence type="predicted"/>
<sequence length="60" mass="7066">MNGSGFTLIFYILVLGILMDFSLFLTFLSTSLKHRDYFNSIKVKSRLKKLAVEMEQKIYR</sequence>
<keyword evidence="1" id="KW-0812">Transmembrane</keyword>
<evidence type="ECO:0000256" key="1">
    <source>
        <dbReference type="SAM" id="Phobius"/>
    </source>
</evidence>
<evidence type="ECO:0000313" key="3">
    <source>
        <dbReference type="Proteomes" id="UP000055024"/>
    </source>
</evidence>
<name>A0A0V1GBA4_9BILA</name>
<keyword evidence="3" id="KW-1185">Reference proteome</keyword>
<protein>
    <submittedName>
        <fullName evidence="2">Uncharacterized protein</fullName>
    </submittedName>
</protein>
<accession>A0A0V1GBA4</accession>
<dbReference type="AlphaFoldDB" id="A0A0V1GBA4"/>
<gene>
    <name evidence="2" type="ORF">T11_18622</name>
</gene>
<keyword evidence="1" id="KW-0472">Membrane</keyword>